<dbReference type="EMBL" id="BAAAUV010000016">
    <property type="protein sequence ID" value="GAA3227004.1"/>
    <property type="molecule type" value="Genomic_DNA"/>
</dbReference>
<dbReference type="Proteomes" id="UP001501237">
    <property type="component" value="Unassembled WGS sequence"/>
</dbReference>
<dbReference type="Gene3D" id="3.40.50.1820">
    <property type="entry name" value="alpha/beta hydrolase"/>
    <property type="match status" value="1"/>
</dbReference>
<dbReference type="InterPro" id="IPR029058">
    <property type="entry name" value="AB_hydrolase_fold"/>
</dbReference>
<organism evidence="1 2">
    <name type="scientific">Actinocorallia longicatena</name>
    <dbReference type="NCBI Taxonomy" id="111803"/>
    <lineage>
        <taxon>Bacteria</taxon>
        <taxon>Bacillati</taxon>
        <taxon>Actinomycetota</taxon>
        <taxon>Actinomycetes</taxon>
        <taxon>Streptosporangiales</taxon>
        <taxon>Thermomonosporaceae</taxon>
        <taxon>Actinocorallia</taxon>
    </lineage>
</organism>
<dbReference type="SUPFAM" id="SSF53474">
    <property type="entry name" value="alpha/beta-Hydrolases"/>
    <property type="match status" value="1"/>
</dbReference>
<reference evidence="2" key="1">
    <citation type="journal article" date="2019" name="Int. J. Syst. Evol. Microbiol.">
        <title>The Global Catalogue of Microorganisms (GCM) 10K type strain sequencing project: providing services to taxonomists for standard genome sequencing and annotation.</title>
        <authorList>
            <consortium name="The Broad Institute Genomics Platform"/>
            <consortium name="The Broad Institute Genome Sequencing Center for Infectious Disease"/>
            <person name="Wu L."/>
            <person name="Ma J."/>
        </authorList>
    </citation>
    <scope>NUCLEOTIDE SEQUENCE [LARGE SCALE GENOMIC DNA]</scope>
    <source>
        <strain evidence="2">JCM 9377</strain>
    </source>
</reference>
<comment type="caution">
    <text evidence="1">The sequence shown here is derived from an EMBL/GenBank/DDBJ whole genome shotgun (WGS) entry which is preliminary data.</text>
</comment>
<protein>
    <recommendedName>
        <fullName evidence="3">Alpha/beta hydrolase</fullName>
    </recommendedName>
</protein>
<gene>
    <name evidence="1" type="ORF">GCM10010468_55620</name>
</gene>
<accession>A0ABP6QGQ9</accession>
<evidence type="ECO:0008006" key="3">
    <source>
        <dbReference type="Google" id="ProtNLM"/>
    </source>
</evidence>
<name>A0ABP6QGQ9_9ACTN</name>
<evidence type="ECO:0000313" key="1">
    <source>
        <dbReference type="EMBL" id="GAA3227004.1"/>
    </source>
</evidence>
<sequence length="277" mass="30492">MLCHGIGRRTRNRQSMHEQWCEALNTGLHDSGLDRVAADRVTAVTYANCFRSAGTKSIGDPDDEDRIPAFGLVHLRDPLELELLEAFASGVPDPEGSPTKGLPQDALRRLQRSRFLGDPPAKVIIWMIKQVRDYLTDDALRRCVQDRFAAAVTPGTRVVVAHSLGSVVAYETLLAHPEWKIDTLVTIGSPLGLKAIGDRLRPPVSEKTPGAWPGVRRWLNVAAEEDPVALVKKLKPLYGKDVEDLPVLNGRLSAHLATRYLTTHEVANGIADALRPR</sequence>
<proteinExistence type="predicted"/>
<keyword evidence="2" id="KW-1185">Reference proteome</keyword>
<evidence type="ECO:0000313" key="2">
    <source>
        <dbReference type="Proteomes" id="UP001501237"/>
    </source>
</evidence>